<evidence type="ECO:0000313" key="3">
    <source>
        <dbReference type="Proteomes" id="UP000820669"/>
    </source>
</evidence>
<dbReference type="InterPro" id="IPR006016">
    <property type="entry name" value="UspA"/>
</dbReference>
<evidence type="ECO:0000313" key="2">
    <source>
        <dbReference type="EMBL" id="NMH95913.1"/>
    </source>
</evidence>
<proteinExistence type="predicted"/>
<dbReference type="Pfam" id="PF00582">
    <property type="entry name" value="Usp"/>
    <property type="match status" value="1"/>
</dbReference>
<feature type="domain" description="UspA" evidence="1">
    <location>
        <begin position="21"/>
        <end position="80"/>
    </location>
</feature>
<dbReference type="InterPro" id="IPR014729">
    <property type="entry name" value="Rossmann-like_a/b/a_fold"/>
</dbReference>
<dbReference type="EMBL" id="JAAXLA010000001">
    <property type="protein sequence ID" value="NMH95913.1"/>
    <property type="molecule type" value="Genomic_DNA"/>
</dbReference>
<accession>A0ABX1S622</accession>
<comment type="caution">
    <text evidence="2">The sequence shown here is derived from an EMBL/GenBank/DDBJ whole genome shotgun (WGS) entry which is preliminary data.</text>
</comment>
<dbReference type="Gene3D" id="3.40.50.620">
    <property type="entry name" value="HUPs"/>
    <property type="match status" value="1"/>
</dbReference>
<organism evidence="2 3">
    <name type="scientific">Pseudonocardia acidicola</name>
    <dbReference type="NCBI Taxonomy" id="2724939"/>
    <lineage>
        <taxon>Bacteria</taxon>
        <taxon>Bacillati</taxon>
        <taxon>Actinomycetota</taxon>
        <taxon>Actinomycetes</taxon>
        <taxon>Pseudonocardiales</taxon>
        <taxon>Pseudonocardiaceae</taxon>
        <taxon>Pseudonocardia</taxon>
    </lineage>
</organism>
<keyword evidence="3" id="KW-1185">Reference proteome</keyword>
<sequence length="86" mass="8947">MGLSSNRLDGDVPVTAHTLGKRTLEVGGAKKRPALGLVDAVEDAQLLVIGSPRRGEPPGMHLGSVVLCMHHAPCPVVVVRGQHAGR</sequence>
<name>A0ABX1S622_9PSEU</name>
<reference evidence="2 3" key="1">
    <citation type="submission" date="2020-04" db="EMBL/GenBank/DDBJ databases">
        <authorList>
            <person name="Klaysubun C."/>
            <person name="Duangmal K."/>
            <person name="Lipun K."/>
        </authorList>
    </citation>
    <scope>NUCLEOTIDE SEQUENCE [LARGE SCALE GENOMIC DNA]</scope>
    <source>
        <strain evidence="2 3">K10HN5</strain>
    </source>
</reference>
<protein>
    <submittedName>
        <fullName evidence="2">Universal stress protein</fullName>
    </submittedName>
</protein>
<gene>
    <name evidence="2" type="ORF">HF526_01025</name>
</gene>
<dbReference type="Proteomes" id="UP000820669">
    <property type="component" value="Unassembled WGS sequence"/>
</dbReference>
<evidence type="ECO:0000259" key="1">
    <source>
        <dbReference type="Pfam" id="PF00582"/>
    </source>
</evidence>
<dbReference type="SUPFAM" id="SSF52402">
    <property type="entry name" value="Adenine nucleotide alpha hydrolases-like"/>
    <property type="match status" value="1"/>
</dbReference>